<accession>I1C2J6</accession>
<dbReference type="RefSeq" id="XP_067518072.1">
    <property type="nucleotide sequence ID" value="XM_067661971.1"/>
</dbReference>
<protein>
    <submittedName>
        <fullName evidence="1">Uncharacterized protein</fullName>
    </submittedName>
</protein>
<dbReference type="InParanoid" id="I1C2J6"/>
<evidence type="ECO:0000313" key="2">
    <source>
        <dbReference type="Proteomes" id="UP000009138"/>
    </source>
</evidence>
<name>I1C2J6_RHIO9</name>
<dbReference type="EMBL" id="CH476736">
    <property type="protein sequence ID" value="EIE82676.1"/>
    <property type="molecule type" value="Genomic_DNA"/>
</dbReference>
<dbReference type="AlphaFoldDB" id="I1C2J6"/>
<evidence type="ECO:0000313" key="1">
    <source>
        <dbReference type="EMBL" id="EIE82676.1"/>
    </source>
</evidence>
<gene>
    <name evidence="1" type="ORF">RO3G_07381</name>
</gene>
<dbReference type="VEuPathDB" id="FungiDB:RO3G_07381"/>
<organism evidence="1 2">
    <name type="scientific">Rhizopus delemar (strain RA 99-880 / ATCC MYA-4621 / FGSC 9543 / NRRL 43880)</name>
    <name type="common">Mucormycosis agent</name>
    <name type="synonym">Rhizopus arrhizus var. delemar</name>
    <dbReference type="NCBI Taxonomy" id="246409"/>
    <lineage>
        <taxon>Eukaryota</taxon>
        <taxon>Fungi</taxon>
        <taxon>Fungi incertae sedis</taxon>
        <taxon>Mucoromycota</taxon>
        <taxon>Mucoromycotina</taxon>
        <taxon>Mucoromycetes</taxon>
        <taxon>Mucorales</taxon>
        <taxon>Mucorineae</taxon>
        <taxon>Rhizopodaceae</taxon>
        <taxon>Rhizopus</taxon>
    </lineage>
</organism>
<keyword evidence="2" id="KW-1185">Reference proteome</keyword>
<dbReference type="GeneID" id="93614352"/>
<sequence>MTVQFDHLDLQIIQVLLEEAKSLGERTDVTVHLTEIFSNPDYLSSSFQQVI</sequence>
<dbReference type="Proteomes" id="UP000009138">
    <property type="component" value="Unassembled WGS sequence"/>
</dbReference>
<reference evidence="1 2" key="1">
    <citation type="journal article" date="2009" name="PLoS Genet.">
        <title>Genomic analysis of the basal lineage fungus Rhizopus oryzae reveals a whole-genome duplication.</title>
        <authorList>
            <person name="Ma L.-J."/>
            <person name="Ibrahim A.S."/>
            <person name="Skory C."/>
            <person name="Grabherr M.G."/>
            <person name="Burger G."/>
            <person name="Butler M."/>
            <person name="Elias M."/>
            <person name="Idnurm A."/>
            <person name="Lang B.F."/>
            <person name="Sone T."/>
            <person name="Abe A."/>
            <person name="Calvo S.E."/>
            <person name="Corrochano L.M."/>
            <person name="Engels R."/>
            <person name="Fu J."/>
            <person name="Hansberg W."/>
            <person name="Kim J.-M."/>
            <person name="Kodira C.D."/>
            <person name="Koehrsen M.J."/>
            <person name="Liu B."/>
            <person name="Miranda-Saavedra D."/>
            <person name="O'Leary S."/>
            <person name="Ortiz-Castellanos L."/>
            <person name="Poulter R."/>
            <person name="Rodriguez-Romero J."/>
            <person name="Ruiz-Herrera J."/>
            <person name="Shen Y.-Q."/>
            <person name="Zeng Q."/>
            <person name="Galagan J."/>
            <person name="Birren B.W."/>
            <person name="Cuomo C.A."/>
            <person name="Wickes B.L."/>
        </authorList>
    </citation>
    <scope>NUCLEOTIDE SEQUENCE [LARGE SCALE GENOMIC DNA]</scope>
    <source>
        <strain evidence="2">RA 99-880 / ATCC MYA-4621 / FGSC 9543 / NRRL 43880</strain>
    </source>
</reference>
<proteinExistence type="predicted"/>